<dbReference type="InterPro" id="IPR000847">
    <property type="entry name" value="LysR_HTH_N"/>
</dbReference>
<dbReference type="InterPro" id="IPR036388">
    <property type="entry name" value="WH-like_DNA-bd_sf"/>
</dbReference>
<evidence type="ECO:0000256" key="3">
    <source>
        <dbReference type="ARBA" id="ARBA00023125"/>
    </source>
</evidence>
<dbReference type="SUPFAM" id="SSF46785">
    <property type="entry name" value="Winged helix' DNA-binding domain"/>
    <property type="match status" value="1"/>
</dbReference>
<dbReference type="EMBL" id="AAMO01000009">
    <property type="protein sequence ID" value="EAQ02165.1"/>
    <property type="molecule type" value="Genomic_DNA"/>
</dbReference>
<dbReference type="InterPro" id="IPR005119">
    <property type="entry name" value="LysR_subst-bd"/>
</dbReference>
<dbReference type="Gene3D" id="3.40.190.290">
    <property type="match status" value="1"/>
</dbReference>
<evidence type="ECO:0000313" key="8">
    <source>
        <dbReference type="Proteomes" id="UP000004318"/>
    </source>
</evidence>
<dbReference type="PANTHER" id="PTHR30293:SF0">
    <property type="entry name" value="NITROGEN ASSIMILATION REGULATORY PROTEIN NAC"/>
    <property type="match status" value="1"/>
</dbReference>
<evidence type="ECO:0000256" key="4">
    <source>
        <dbReference type="ARBA" id="ARBA00023159"/>
    </source>
</evidence>
<gene>
    <name evidence="7" type="ORF">OB2597_21111</name>
</gene>
<dbReference type="PANTHER" id="PTHR30293">
    <property type="entry name" value="TRANSCRIPTIONAL REGULATORY PROTEIN NAC-RELATED"/>
    <property type="match status" value="1"/>
</dbReference>
<sequence>MDLKQLSYFMLIHEHGSISKAASAAGVVQPALSSQIRKLEAEFGVPLFVRTHRGVVPTSAGDRIYQLAASITANIADAKQDLSALVEADQVGGRIKVGFPPSLARGIFSPLMTSFTNDFPNVKVTMMEAFSGTLTEWVIDGRIDFAIGAVPLDVAGLRQRKIYTDNIVLISGQPIAGKQLEPCRLDNIPGLKLILPSEAHSFGAVVRKYLEEGRIVADSTVEVDGASGGIALARSTDWAGLCPFCAVHGDLRRNQIYVNPIAAPELKWDLYLLYDEKRPLTAAAHRFIAMVERELAELKKVWTELSRTSSEAI</sequence>
<evidence type="ECO:0000259" key="6">
    <source>
        <dbReference type="PROSITE" id="PS50931"/>
    </source>
</evidence>
<dbReference type="SUPFAM" id="SSF53850">
    <property type="entry name" value="Periplasmic binding protein-like II"/>
    <property type="match status" value="1"/>
</dbReference>
<dbReference type="CDD" id="cd05466">
    <property type="entry name" value="PBP2_LTTR_substrate"/>
    <property type="match status" value="1"/>
</dbReference>
<evidence type="ECO:0000256" key="2">
    <source>
        <dbReference type="ARBA" id="ARBA00023015"/>
    </source>
</evidence>
<dbReference type="HOGENOM" id="CLU_857593_0_0_5"/>
<dbReference type="GO" id="GO:0003700">
    <property type="term" value="F:DNA-binding transcription factor activity"/>
    <property type="evidence" value="ECO:0007669"/>
    <property type="project" value="InterPro"/>
</dbReference>
<accession>A3U1I2</accession>
<dbReference type="FunFam" id="1.10.10.10:FF:000001">
    <property type="entry name" value="LysR family transcriptional regulator"/>
    <property type="match status" value="1"/>
</dbReference>
<dbReference type="AlphaFoldDB" id="A3U1I2"/>
<comment type="similarity">
    <text evidence="1">Belongs to the LysR transcriptional regulatory family.</text>
</comment>
<name>A3U1I2_PSEBH</name>
<organism evidence="7 8">
    <name type="scientific">Pseudooceanicola batsensis (strain ATCC BAA-863 / DSM 15984 / KCTC 12145 / HTCC2597)</name>
    <name type="common">Oceanicola batsensis</name>
    <dbReference type="NCBI Taxonomy" id="252305"/>
    <lineage>
        <taxon>Bacteria</taxon>
        <taxon>Pseudomonadati</taxon>
        <taxon>Pseudomonadota</taxon>
        <taxon>Alphaproteobacteria</taxon>
        <taxon>Rhodobacterales</taxon>
        <taxon>Paracoccaceae</taxon>
        <taxon>Pseudooceanicola</taxon>
    </lineage>
</organism>
<evidence type="ECO:0000313" key="7">
    <source>
        <dbReference type="EMBL" id="EAQ02165.1"/>
    </source>
</evidence>
<dbReference type="Gene3D" id="1.10.10.10">
    <property type="entry name" value="Winged helix-like DNA-binding domain superfamily/Winged helix DNA-binding domain"/>
    <property type="match status" value="1"/>
</dbReference>
<comment type="caution">
    <text evidence="7">The sequence shown here is derived from an EMBL/GenBank/DDBJ whole genome shotgun (WGS) entry which is preliminary data.</text>
</comment>
<dbReference type="GO" id="GO:2000142">
    <property type="term" value="P:regulation of DNA-templated transcription initiation"/>
    <property type="evidence" value="ECO:0007669"/>
    <property type="project" value="TreeGrafter"/>
</dbReference>
<dbReference type="GO" id="GO:0003677">
    <property type="term" value="F:DNA binding"/>
    <property type="evidence" value="ECO:0007669"/>
    <property type="project" value="UniProtKB-KW"/>
</dbReference>
<keyword evidence="5" id="KW-0804">Transcription</keyword>
<dbReference type="RefSeq" id="WP_009804163.1">
    <property type="nucleotide sequence ID" value="NZ_AAMO01000009.1"/>
</dbReference>
<evidence type="ECO:0000256" key="5">
    <source>
        <dbReference type="ARBA" id="ARBA00023163"/>
    </source>
</evidence>
<keyword evidence="4" id="KW-0010">Activator</keyword>
<dbReference type="PRINTS" id="PR00039">
    <property type="entry name" value="HTHLYSR"/>
</dbReference>
<dbReference type="PROSITE" id="PS50931">
    <property type="entry name" value="HTH_LYSR"/>
    <property type="match status" value="1"/>
</dbReference>
<dbReference type="Pfam" id="PF00126">
    <property type="entry name" value="HTH_1"/>
    <property type="match status" value="1"/>
</dbReference>
<feature type="domain" description="HTH lysR-type" evidence="6">
    <location>
        <begin position="1"/>
        <end position="58"/>
    </location>
</feature>
<proteinExistence type="inferred from homology"/>
<reference evidence="7 8" key="1">
    <citation type="journal article" date="2010" name="J. Bacteriol.">
        <title>Genome sequences of Oceanicola granulosus HTCC2516(T) and Oceanicola batsensis HTCC2597(TDelta).</title>
        <authorList>
            <person name="Thrash J.C."/>
            <person name="Cho J.C."/>
            <person name="Vergin K.L."/>
            <person name="Giovannoni S.J."/>
        </authorList>
    </citation>
    <scope>NUCLEOTIDE SEQUENCE [LARGE SCALE GENOMIC DNA]</scope>
    <source>
        <strain evidence="8">ATCC BAA-863 / DSM 15984 / KCTC 12145 / HTCC2597</strain>
    </source>
</reference>
<dbReference type="Pfam" id="PF03466">
    <property type="entry name" value="LysR_substrate"/>
    <property type="match status" value="1"/>
</dbReference>
<keyword evidence="3" id="KW-0238">DNA-binding</keyword>
<dbReference type="STRING" id="252305.OB2597_21111"/>
<protein>
    <submittedName>
        <fullName evidence="7">Regulatory protein, LysR:LysR, substrate-binding</fullName>
    </submittedName>
</protein>
<dbReference type="Proteomes" id="UP000004318">
    <property type="component" value="Unassembled WGS sequence"/>
</dbReference>
<dbReference type="OrthoDB" id="8479357at2"/>
<evidence type="ECO:0000256" key="1">
    <source>
        <dbReference type="ARBA" id="ARBA00009437"/>
    </source>
</evidence>
<dbReference type="InterPro" id="IPR036390">
    <property type="entry name" value="WH_DNA-bd_sf"/>
</dbReference>
<keyword evidence="8" id="KW-1185">Reference proteome</keyword>
<keyword evidence="2" id="KW-0805">Transcription regulation</keyword>